<evidence type="ECO:0000313" key="1">
    <source>
        <dbReference type="EMBL" id="BBL45541.1"/>
    </source>
</evidence>
<dbReference type="KEGG" id="naer:MJ1_0377"/>
<proteinExistence type="predicted"/>
<dbReference type="RefSeq" id="WP_258393567.1">
    <property type="nucleotide sequence ID" value="NZ_AP019769.1"/>
</dbReference>
<dbReference type="GeneID" id="74568325"/>
<evidence type="ECO:0000313" key="2">
    <source>
        <dbReference type="Proteomes" id="UP001055553"/>
    </source>
</evidence>
<protein>
    <submittedName>
        <fullName evidence="1">Uncharacterized protein</fullName>
    </submittedName>
</protein>
<keyword evidence="2" id="KW-1185">Reference proteome</keyword>
<name>A0A915SKT2_9ARCH</name>
<dbReference type="EMBL" id="AP019769">
    <property type="protein sequence ID" value="BBL45541.1"/>
    <property type="molecule type" value="Genomic_DNA"/>
</dbReference>
<dbReference type="Proteomes" id="UP001055553">
    <property type="component" value="Chromosome"/>
</dbReference>
<organism evidence="1 2">
    <name type="scientific">Nanobdella aerobiophila</name>
    <dbReference type="NCBI Taxonomy" id="2586965"/>
    <lineage>
        <taxon>Archaea</taxon>
        <taxon>Nanobdellota</taxon>
        <taxon>Nanobdellia</taxon>
        <taxon>Nanobdellales</taxon>
        <taxon>Nanobdellaceae</taxon>
        <taxon>Nanobdella</taxon>
    </lineage>
</organism>
<dbReference type="AlphaFoldDB" id="A0A915SKT2"/>
<accession>A0A915SKT2</accession>
<gene>
    <name evidence="1" type="ORF">MJ1_0377</name>
</gene>
<reference evidence="2" key="1">
    <citation type="journal article" date="2022" name="Int. J. Syst. Evol. Microbiol.">
        <title>Nanobdella aerobiophila gen. nov., sp. nov., a thermoacidophilic, obligate ectosymbiotic archaeon, and proposal of Nanobdellaceae fam. nov., Nanobdellales ord. nov. and Nanobdellia class. nov.</title>
        <authorList>
            <person name="Kato S."/>
            <person name="Ogasawara A."/>
            <person name="Itoh T."/>
            <person name="Sakai H.D."/>
            <person name="Shimizu M."/>
            <person name="Yuki M."/>
            <person name="Kaneko M."/>
            <person name="Takashina T."/>
            <person name="Ohkuma M."/>
        </authorList>
    </citation>
    <scope>NUCLEOTIDE SEQUENCE [LARGE SCALE GENOMIC DNA]</scope>
    <source>
        <strain evidence="2">MJ1</strain>
    </source>
</reference>
<sequence length="51" mass="6150">MVIEVQEFYGCEECHYVYKEKELAEKCEKWCKEHKSCNLEITENAIGIYEE</sequence>